<evidence type="ECO:0000313" key="1">
    <source>
        <dbReference type="EMBL" id="QDT95385.1"/>
    </source>
</evidence>
<protein>
    <submittedName>
        <fullName evidence="1">Uncharacterized protein</fullName>
    </submittedName>
</protein>
<accession>A0A517VQT7</accession>
<sequence length="58" mass="6704">MERVLANQIATCEVGNRPGRIEPRVIKRRKRYQEQNELLTAILGIVNLPCGFRVVREV</sequence>
<dbReference type="EMBL" id="CP037920">
    <property type="protein sequence ID" value="QDT95385.1"/>
    <property type="molecule type" value="Genomic_DNA"/>
</dbReference>
<proteinExistence type="predicted"/>
<gene>
    <name evidence="1" type="ORF">V144x_08270</name>
</gene>
<dbReference type="KEGG" id="gaw:V144x_08270"/>
<organism evidence="1 2">
    <name type="scientific">Gimesia aquarii</name>
    <dbReference type="NCBI Taxonomy" id="2527964"/>
    <lineage>
        <taxon>Bacteria</taxon>
        <taxon>Pseudomonadati</taxon>
        <taxon>Planctomycetota</taxon>
        <taxon>Planctomycetia</taxon>
        <taxon>Planctomycetales</taxon>
        <taxon>Planctomycetaceae</taxon>
        <taxon>Gimesia</taxon>
    </lineage>
</organism>
<dbReference type="Proteomes" id="UP000318704">
    <property type="component" value="Chromosome"/>
</dbReference>
<name>A0A517VQT7_9PLAN</name>
<evidence type="ECO:0000313" key="2">
    <source>
        <dbReference type="Proteomes" id="UP000318704"/>
    </source>
</evidence>
<dbReference type="AlphaFoldDB" id="A0A517VQT7"/>
<reference evidence="1 2" key="1">
    <citation type="submission" date="2019-03" db="EMBL/GenBank/DDBJ databases">
        <title>Deep-cultivation of Planctomycetes and their phenomic and genomic characterization uncovers novel biology.</title>
        <authorList>
            <person name="Wiegand S."/>
            <person name="Jogler M."/>
            <person name="Boedeker C."/>
            <person name="Pinto D."/>
            <person name="Vollmers J."/>
            <person name="Rivas-Marin E."/>
            <person name="Kohn T."/>
            <person name="Peeters S.H."/>
            <person name="Heuer A."/>
            <person name="Rast P."/>
            <person name="Oberbeckmann S."/>
            <person name="Bunk B."/>
            <person name="Jeske O."/>
            <person name="Meyerdierks A."/>
            <person name="Storesund J.E."/>
            <person name="Kallscheuer N."/>
            <person name="Luecker S."/>
            <person name="Lage O.M."/>
            <person name="Pohl T."/>
            <person name="Merkel B.J."/>
            <person name="Hornburger P."/>
            <person name="Mueller R.-W."/>
            <person name="Bruemmer F."/>
            <person name="Labrenz M."/>
            <person name="Spormann A.M."/>
            <person name="Op den Camp H."/>
            <person name="Overmann J."/>
            <person name="Amann R."/>
            <person name="Jetten M.S.M."/>
            <person name="Mascher T."/>
            <person name="Medema M.H."/>
            <person name="Devos D.P."/>
            <person name="Kaster A.-K."/>
            <person name="Ovreas L."/>
            <person name="Rohde M."/>
            <person name="Galperin M.Y."/>
            <person name="Jogler C."/>
        </authorList>
    </citation>
    <scope>NUCLEOTIDE SEQUENCE [LARGE SCALE GENOMIC DNA]</scope>
    <source>
        <strain evidence="1 2">V144</strain>
    </source>
</reference>